<keyword evidence="3 7" id="KW-0812">Transmembrane</keyword>
<feature type="transmembrane region" description="Helical" evidence="7">
    <location>
        <begin position="508"/>
        <end position="528"/>
    </location>
</feature>
<feature type="transmembrane region" description="Helical" evidence="7">
    <location>
        <begin position="379"/>
        <end position="402"/>
    </location>
</feature>
<dbReference type="GO" id="GO:0022857">
    <property type="term" value="F:transmembrane transporter activity"/>
    <property type="evidence" value="ECO:0007669"/>
    <property type="project" value="InterPro"/>
</dbReference>
<keyword evidence="5 7" id="KW-0472">Membrane</keyword>
<dbReference type="InterPro" id="IPR036259">
    <property type="entry name" value="MFS_trans_sf"/>
</dbReference>
<reference evidence="8" key="1">
    <citation type="journal article" date="2020" name="Stud. Mycol.">
        <title>101 Dothideomycetes genomes: a test case for predicting lifestyles and emergence of pathogens.</title>
        <authorList>
            <person name="Haridas S."/>
            <person name="Albert R."/>
            <person name="Binder M."/>
            <person name="Bloem J."/>
            <person name="Labutti K."/>
            <person name="Salamov A."/>
            <person name="Andreopoulos B."/>
            <person name="Baker S."/>
            <person name="Barry K."/>
            <person name="Bills G."/>
            <person name="Bluhm B."/>
            <person name="Cannon C."/>
            <person name="Castanera R."/>
            <person name="Culley D."/>
            <person name="Daum C."/>
            <person name="Ezra D."/>
            <person name="Gonzalez J."/>
            <person name="Henrissat B."/>
            <person name="Kuo A."/>
            <person name="Liang C."/>
            <person name="Lipzen A."/>
            <person name="Lutzoni F."/>
            <person name="Magnuson J."/>
            <person name="Mondo S."/>
            <person name="Nolan M."/>
            <person name="Ohm R."/>
            <person name="Pangilinan J."/>
            <person name="Park H.-J."/>
            <person name="Ramirez L."/>
            <person name="Alfaro M."/>
            <person name="Sun H."/>
            <person name="Tritt A."/>
            <person name="Yoshinaga Y."/>
            <person name="Zwiers L.-H."/>
            <person name="Turgeon B."/>
            <person name="Goodwin S."/>
            <person name="Spatafora J."/>
            <person name="Crous P."/>
            <person name="Grigoriev I."/>
        </authorList>
    </citation>
    <scope>NUCLEOTIDE SEQUENCE</scope>
    <source>
        <strain evidence="8">CBS 113389</strain>
    </source>
</reference>
<dbReference type="PANTHER" id="PTHR43791">
    <property type="entry name" value="PERMEASE-RELATED"/>
    <property type="match status" value="1"/>
</dbReference>
<feature type="transmembrane region" description="Helical" evidence="7">
    <location>
        <begin position="414"/>
        <end position="433"/>
    </location>
</feature>
<dbReference type="Proteomes" id="UP000799767">
    <property type="component" value="Unassembled WGS sequence"/>
</dbReference>
<dbReference type="Gene3D" id="1.20.1250.20">
    <property type="entry name" value="MFS general substrate transporter like domains"/>
    <property type="match status" value="1"/>
</dbReference>
<gene>
    <name evidence="8" type="ORF">BDY17DRAFT_256198</name>
</gene>
<feature type="transmembrane region" description="Helical" evidence="7">
    <location>
        <begin position="201"/>
        <end position="224"/>
    </location>
</feature>
<dbReference type="GeneID" id="54472589"/>
<keyword evidence="9" id="KW-1185">Reference proteome</keyword>
<evidence type="ECO:0000256" key="2">
    <source>
        <dbReference type="ARBA" id="ARBA00022448"/>
    </source>
</evidence>
<dbReference type="RefSeq" id="XP_033586431.1">
    <property type="nucleotide sequence ID" value="XM_033731587.1"/>
</dbReference>
<organism evidence="8 9">
    <name type="scientific">Neohortaea acidophila</name>
    <dbReference type="NCBI Taxonomy" id="245834"/>
    <lineage>
        <taxon>Eukaryota</taxon>
        <taxon>Fungi</taxon>
        <taxon>Dikarya</taxon>
        <taxon>Ascomycota</taxon>
        <taxon>Pezizomycotina</taxon>
        <taxon>Dothideomycetes</taxon>
        <taxon>Dothideomycetidae</taxon>
        <taxon>Mycosphaerellales</taxon>
        <taxon>Teratosphaeriaceae</taxon>
        <taxon>Neohortaea</taxon>
    </lineage>
</organism>
<feature type="transmembrane region" description="Helical" evidence="7">
    <location>
        <begin position="271"/>
        <end position="294"/>
    </location>
</feature>
<dbReference type="SUPFAM" id="SSF103473">
    <property type="entry name" value="MFS general substrate transporter"/>
    <property type="match status" value="1"/>
</dbReference>
<evidence type="ECO:0000256" key="5">
    <source>
        <dbReference type="ARBA" id="ARBA00023136"/>
    </source>
</evidence>
<evidence type="ECO:0000256" key="1">
    <source>
        <dbReference type="ARBA" id="ARBA00004141"/>
    </source>
</evidence>
<evidence type="ECO:0000256" key="6">
    <source>
        <dbReference type="SAM" id="MobiDB-lite"/>
    </source>
</evidence>
<evidence type="ECO:0000313" key="8">
    <source>
        <dbReference type="EMBL" id="KAF2479861.1"/>
    </source>
</evidence>
<dbReference type="InterPro" id="IPR011701">
    <property type="entry name" value="MFS"/>
</dbReference>
<name>A0A6A6PJH5_9PEZI</name>
<dbReference type="AlphaFoldDB" id="A0A6A6PJH5"/>
<dbReference type="OrthoDB" id="1935484at2759"/>
<feature type="transmembrane region" description="Helical" evidence="7">
    <location>
        <begin position="236"/>
        <end position="259"/>
    </location>
</feature>
<keyword evidence="4 7" id="KW-1133">Transmembrane helix</keyword>
<dbReference type="EMBL" id="MU001640">
    <property type="protein sequence ID" value="KAF2479861.1"/>
    <property type="molecule type" value="Genomic_DNA"/>
</dbReference>
<accession>A0A6A6PJH5</accession>
<dbReference type="Pfam" id="PF07690">
    <property type="entry name" value="MFS_1"/>
    <property type="match status" value="1"/>
</dbReference>
<feature type="region of interest" description="Disordered" evidence="6">
    <location>
        <begin position="1"/>
        <end position="35"/>
    </location>
</feature>
<evidence type="ECO:0000256" key="3">
    <source>
        <dbReference type="ARBA" id="ARBA00022692"/>
    </source>
</evidence>
<keyword evidence="2" id="KW-0813">Transport</keyword>
<sequence>MGSSSGSSVVDETEISPLLQPGTSSPTPDEKPSSQLSILSGVTRLWRRDSKTDTNLEDIATQPSVFDNPKLAHHFRPSAQYENLHRFDPSARWTWAEELPLIRKLDYKVTLWACLAFFALDLPRSNVSSANTDNFLDDLGLTTNDFNLGNSLFRVGFLLAELPSQLLSKRLGPDVWIPAQMIMWSFVSASQFWLRGRRSYLFCRVLIGTLQGGFIPDLILYLSYFFKSSELPFRLALFWLSNRITNVISPLFAFGLLHLEGVAGREGWRWLFMIEGAITFAIGCWSFFCMVPSITETKARWRPPGWFTEREEVIAVNRVLRDDPSKGDMHNREGISLRLLWRTLRDFDLWPLYLIGLTFGIPVQPPEAYLTLTLRRLQFGVYASNLLCIPIFLLTSVTMLIFTPLAERFNQRAIFGALAQIWLLACVLGLRFLPADAGRWTTYIVTGLLISYPYPHPVQVAWCSRISNAVSTRAVSAALYNMAVQLQYIIAANVYREDDRPLYRRGNSVLACIGGMNIVIYLLVKVYYTKRNQQKRKQWNALSPEEQEVYRQNTTDAGSRRLDFQFVS</sequence>
<feature type="compositionally biased region" description="Polar residues" evidence="6">
    <location>
        <begin position="1"/>
        <end position="10"/>
    </location>
</feature>
<dbReference type="PANTHER" id="PTHR43791:SF65">
    <property type="entry name" value="MAJOR FACILITATOR SUPERFAMILY (MFS) PROFILE DOMAIN-CONTAINING PROTEIN-RELATED"/>
    <property type="match status" value="1"/>
</dbReference>
<dbReference type="GO" id="GO:0016020">
    <property type="term" value="C:membrane"/>
    <property type="evidence" value="ECO:0007669"/>
    <property type="project" value="UniProtKB-SubCell"/>
</dbReference>
<dbReference type="FunFam" id="1.20.1250.20:FF:000106">
    <property type="entry name" value="MFS transporter, putative"/>
    <property type="match status" value="1"/>
</dbReference>
<feature type="compositionally biased region" description="Polar residues" evidence="6">
    <location>
        <begin position="21"/>
        <end position="35"/>
    </location>
</feature>
<protein>
    <submittedName>
        <fullName evidence="8">Major facilitator superfamily domain-containing protein</fullName>
    </submittedName>
</protein>
<evidence type="ECO:0000256" key="7">
    <source>
        <dbReference type="SAM" id="Phobius"/>
    </source>
</evidence>
<evidence type="ECO:0000256" key="4">
    <source>
        <dbReference type="ARBA" id="ARBA00022989"/>
    </source>
</evidence>
<proteinExistence type="predicted"/>
<evidence type="ECO:0000313" key="9">
    <source>
        <dbReference type="Proteomes" id="UP000799767"/>
    </source>
</evidence>
<comment type="subcellular location">
    <subcellularLocation>
        <location evidence="1">Membrane</location>
        <topology evidence="1">Multi-pass membrane protein</topology>
    </subcellularLocation>
</comment>